<sequence length="898" mass="102886">MDMNDDDVVSPREEDTDIGLQASNKLDLNVEHDCRSPKASVVSATTVQSNLSSKDEANVDGVLKIGMEFKSDEHAYGYYTKYAGLVGFSVRKDWVNRSKVHGQVVSRKFTCSRQGYRRKDKRDANVKKHRKETRTGCLAHMIVTRQPDGKYRLTHVETDHNHGNVNPSNARKLQELPSLGMVDDTEVIEADSANSLEMQSKLAFQLLGRQFGTPENVDYLAIKYENHLKSGRTRDMKEGEAGHLLYLFQRQHFENPSFFYSLQLDIDDKITNIFWADDNMVVDYDHFGDVVCLDTTYRTNKDFRPFVQFIGLNHHKQVVIFGSALLYDETAESLKWLFRAFIEAMSGKKPKVILTDQDATVIQAVDSVLPEANHQICVWQMYQNALKHLSHLTKDEDSFAKDFKSCIFNHEDEEDFTHAWEAMLDKYNLQQNEWLRWMFREKEKWAVAYGGNTFFVGKNGAHLGEILPDNLKTWLNHDLDVLQFFKHFESTINQQRYKDLEASYDMGASTPALMGNVILLKHASRIYTQKAFEVFQREYEKSLNVVVDICSQNDALVEYKANMFGKSKEFLVTFNSLNDTVSCSCVKFENVGLLCSHALKVLDHRNIKVVPSRYILKRWTKDARIDNAKEYCGCAHKQDPKLITATRYKDLCHSVMKVSARAAESDKAFEFAAKQLDEVMKGVEKILTSKPSEEDQAITSSSKGANASESEPAYAFLDRNAIERQDGDYILNETTETEGTVPDKHEMNHSDETMTYTNGRQNVQPSPPDPVTSISCPPPAYISSPTPTLNPLSQGFYNFEAHQVVQCMYKPHNLAIDQQTNPNMYPSQNFYSNQRDSSGQDQLLQESLVRCTFQESISNDTELRQVRYLRSIRDCEIAYAFWRTTDWIVINCFLVMSL</sequence>
<dbReference type="Pfam" id="PF10551">
    <property type="entry name" value="MULE"/>
    <property type="match status" value="1"/>
</dbReference>
<comment type="caution">
    <text evidence="9">The sequence shown here is derived from an EMBL/GenBank/DDBJ whole genome shotgun (WGS) entry which is preliminary data.</text>
</comment>
<dbReference type="InterPro" id="IPR006564">
    <property type="entry name" value="Znf_PMZ"/>
</dbReference>
<feature type="region of interest" description="Disordered" evidence="7">
    <location>
        <begin position="687"/>
        <end position="711"/>
    </location>
</feature>
<dbReference type="GO" id="GO:0005634">
    <property type="term" value="C:nucleus"/>
    <property type="evidence" value="ECO:0007669"/>
    <property type="project" value="UniProtKB-SubCell"/>
</dbReference>
<dbReference type="PANTHER" id="PTHR31669">
    <property type="entry name" value="PROTEIN FAR1-RELATED SEQUENCE 10-RELATED"/>
    <property type="match status" value="1"/>
</dbReference>
<evidence type="ECO:0000256" key="7">
    <source>
        <dbReference type="SAM" id="MobiDB-lite"/>
    </source>
</evidence>
<dbReference type="InterPro" id="IPR007527">
    <property type="entry name" value="Znf_SWIM"/>
</dbReference>
<comment type="function">
    <text evidence="6">Putative transcription activator involved in regulating light control of development.</text>
</comment>
<reference evidence="9 10" key="1">
    <citation type="submission" date="2024-02" db="EMBL/GenBank/DDBJ databases">
        <authorList>
            <person name="Vignale AGUSTIN F."/>
            <person name="Sosa J E."/>
            <person name="Modenutti C."/>
        </authorList>
    </citation>
    <scope>NUCLEOTIDE SEQUENCE [LARGE SCALE GENOMIC DNA]</scope>
</reference>
<feature type="compositionally biased region" description="Polar residues" evidence="7">
    <location>
        <begin position="697"/>
        <end position="709"/>
    </location>
</feature>
<evidence type="ECO:0000256" key="6">
    <source>
        <dbReference type="RuleBase" id="RU367018"/>
    </source>
</evidence>
<dbReference type="InterPro" id="IPR031052">
    <property type="entry name" value="FHY3/FAR1"/>
</dbReference>
<dbReference type="InterPro" id="IPR018289">
    <property type="entry name" value="MULE_transposase_dom"/>
</dbReference>
<keyword evidence="10" id="KW-1185">Reference proteome</keyword>
<organism evidence="9 10">
    <name type="scientific">Ilex paraguariensis</name>
    <name type="common">yerba mate</name>
    <dbReference type="NCBI Taxonomy" id="185542"/>
    <lineage>
        <taxon>Eukaryota</taxon>
        <taxon>Viridiplantae</taxon>
        <taxon>Streptophyta</taxon>
        <taxon>Embryophyta</taxon>
        <taxon>Tracheophyta</taxon>
        <taxon>Spermatophyta</taxon>
        <taxon>Magnoliopsida</taxon>
        <taxon>eudicotyledons</taxon>
        <taxon>Gunneridae</taxon>
        <taxon>Pentapetalae</taxon>
        <taxon>asterids</taxon>
        <taxon>campanulids</taxon>
        <taxon>Aquifoliales</taxon>
        <taxon>Aquifoliaceae</taxon>
        <taxon>Ilex</taxon>
    </lineage>
</organism>
<name>A0ABC8QVN3_9AQUA</name>
<evidence type="ECO:0000256" key="2">
    <source>
        <dbReference type="ARBA" id="ARBA00022723"/>
    </source>
</evidence>
<evidence type="ECO:0000256" key="3">
    <source>
        <dbReference type="ARBA" id="ARBA00022771"/>
    </source>
</evidence>
<evidence type="ECO:0000256" key="1">
    <source>
        <dbReference type="ARBA" id="ARBA00005889"/>
    </source>
</evidence>
<dbReference type="GO" id="GO:0006355">
    <property type="term" value="P:regulation of DNA-templated transcription"/>
    <property type="evidence" value="ECO:0007669"/>
    <property type="project" value="UniProtKB-UniRule"/>
</dbReference>
<dbReference type="GO" id="GO:0008270">
    <property type="term" value="F:zinc ion binding"/>
    <property type="evidence" value="ECO:0007669"/>
    <property type="project" value="UniProtKB-UniRule"/>
</dbReference>
<evidence type="ECO:0000313" key="10">
    <source>
        <dbReference type="Proteomes" id="UP001642360"/>
    </source>
</evidence>
<feature type="domain" description="SWIM-type" evidence="8">
    <location>
        <begin position="570"/>
        <end position="606"/>
    </location>
</feature>
<dbReference type="InterPro" id="IPR004330">
    <property type="entry name" value="FAR1_DNA_bnd_dom"/>
</dbReference>
<keyword evidence="3 5" id="KW-0863">Zinc-finger</keyword>
<dbReference type="Proteomes" id="UP001642360">
    <property type="component" value="Unassembled WGS sequence"/>
</dbReference>
<keyword evidence="6" id="KW-0539">Nucleus</keyword>
<feature type="region of interest" description="Disordered" evidence="7">
    <location>
        <begin position="1"/>
        <end position="21"/>
    </location>
</feature>
<dbReference type="PROSITE" id="PS50966">
    <property type="entry name" value="ZF_SWIM"/>
    <property type="match status" value="1"/>
</dbReference>
<evidence type="ECO:0000256" key="4">
    <source>
        <dbReference type="ARBA" id="ARBA00022833"/>
    </source>
</evidence>
<gene>
    <name evidence="9" type="ORF">ILEXP_LOCUS3811</name>
</gene>
<comment type="similarity">
    <text evidence="1 6">Belongs to the FHY3/FAR1 family.</text>
</comment>
<dbReference type="PANTHER" id="PTHR31669:SF279">
    <property type="entry name" value="PROTEIN FAR1-RELATED SEQUENCE"/>
    <property type="match status" value="1"/>
</dbReference>
<keyword evidence="4 6" id="KW-0862">Zinc</keyword>
<dbReference type="EMBL" id="CAUOFW020000781">
    <property type="protein sequence ID" value="CAK9136801.1"/>
    <property type="molecule type" value="Genomic_DNA"/>
</dbReference>
<dbReference type="AlphaFoldDB" id="A0ABC8QVN3"/>
<dbReference type="Pfam" id="PF03101">
    <property type="entry name" value="FAR1"/>
    <property type="match status" value="1"/>
</dbReference>
<evidence type="ECO:0000313" key="9">
    <source>
        <dbReference type="EMBL" id="CAK9136801.1"/>
    </source>
</evidence>
<proteinExistence type="inferred from homology"/>
<comment type="subcellular location">
    <subcellularLocation>
        <location evidence="6">Nucleus</location>
    </subcellularLocation>
</comment>
<keyword evidence="2 6" id="KW-0479">Metal-binding</keyword>
<accession>A0ABC8QVN3</accession>
<dbReference type="SMART" id="SM00575">
    <property type="entry name" value="ZnF_PMZ"/>
    <property type="match status" value="1"/>
</dbReference>
<evidence type="ECO:0000256" key="5">
    <source>
        <dbReference type="PROSITE-ProRule" id="PRU00325"/>
    </source>
</evidence>
<evidence type="ECO:0000259" key="8">
    <source>
        <dbReference type="PROSITE" id="PS50966"/>
    </source>
</evidence>
<protein>
    <recommendedName>
        <fullName evidence="6">Protein FAR1-RELATED SEQUENCE</fullName>
    </recommendedName>
</protein>